<accession>A0A133VB74</accession>
<dbReference type="InterPro" id="IPR008792">
    <property type="entry name" value="PQQD"/>
</dbReference>
<evidence type="ECO:0000313" key="1">
    <source>
        <dbReference type="EMBL" id="KXB03702.1"/>
    </source>
</evidence>
<proteinExistence type="predicted"/>
<dbReference type="EMBL" id="LHXZ01000005">
    <property type="protein sequence ID" value="KXB03702.1"/>
    <property type="molecule type" value="Genomic_DNA"/>
</dbReference>
<evidence type="ECO:0000313" key="2">
    <source>
        <dbReference type="Proteomes" id="UP000070565"/>
    </source>
</evidence>
<sequence length="90" mass="10316">MRELEFREKVKIWREEFGAVIFDILEEKVFATNQTGADILDLMDEGKTEQEIVSALKDKYSKGSQRIAQDVSNFIIRLQDNGFLRSGDSG</sequence>
<dbReference type="Pfam" id="PF05402">
    <property type="entry name" value="PqqD"/>
    <property type="match status" value="1"/>
</dbReference>
<dbReference type="AlphaFoldDB" id="A0A133VB74"/>
<protein>
    <recommendedName>
        <fullName evidence="3">Pyrroloquinoline quinone biosynthesis protein PqqD</fullName>
    </recommendedName>
</protein>
<gene>
    <name evidence="1" type="ORF">AKJ45_00790</name>
</gene>
<reference evidence="1 2" key="1">
    <citation type="journal article" date="2016" name="Sci. Rep.">
        <title>Metabolic traits of an uncultured archaeal lineage -MSBL1- from brine pools of the Red Sea.</title>
        <authorList>
            <person name="Mwirichia R."/>
            <person name="Alam I."/>
            <person name="Rashid M."/>
            <person name="Vinu M."/>
            <person name="Ba-Alawi W."/>
            <person name="Anthony Kamau A."/>
            <person name="Kamanda Ngugi D."/>
            <person name="Goker M."/>
            <person name="Klenk H.P."/>
            <person name="Bajic V."/>
            <person name="Stingl U."/>
        </authorList>
    </citation>
    <scope>NUCLEOTIDE SEQUENCE [LARGE SCALE GENOMIC DNA]</scope>
    <source>
        <strain evidence="1">SCGC-AAA261F19</strain>
    </source>
</reference>
<dbReference type="InterPro" id="IPR041881">
    <property type="entry name" value="PqqD_sf"/>
</dbReference>
<dbReference type="Proteomes" id="UP000070565">
    <property type="component" value="Unassembled WGS sequence"/>
</dbReference>
<comment type="caution">
    <text evidence="1">The sequence shown here is derived from an EMBL/GenBank/DDBJ whole genome shotgun (WGS) entry which is preliminary data.</text>
</comment>
<evidence type="ECO:0008006" key="3">
    <source>
        <dbReference type="Google" id="ProtNLM"/>
    </source>
</evidence>
<organism evidence="1 2">
    <name type="scientific">candidate division MSBL1 archaeon SCGC-AAA261F19</name>
    <dbReference type="NCBI Taxonomy" id="1698275"/>
    <lineage>
        <taxon>Archaea</taxon>
        <taxon>Methanobacteriati</taxon>
        <taxon>Methanobacteriota</taxon>
        <taxon>candidate division MSBL1</taxon>
    </lineage>
</organism>
<dbReference type="Gene3D" id="1.10.10.1150">
    <property type="entry name" value="Coenzyme PQQ synthesis protein D (PqqD)"/>
    <property type="match status" value="1"/>
</dbReference>
<keyword evidence="2" id="KW-1185">Reference proteome</keyword>
<name>A0A133VB74_9EURY</name>